<dbReference type="Proteomes" id="UP000005481">
    <property type="component" value="Unassembled WGS sequence"/>
</dbReference>
<comment type="caution">
    <text evidence="1">The sequence shown here is derived from an EMBL/GenBank/DDBJ whole genome shotgun (WGS) entry which is preliminary data.</text>
</comment>
<dbReference type="STRING" id="861450.HMPREF0080_00203"/>
<reference evidence="1 2" key="1">
    <citation type="submission" date="2011-08" db="EMBL/GenBank/DDBJ databases">
        <authorList>
            <person name="Weinstock G."/>
            <person name="Sodergren E."/>
            <person name="Clifton S."/>
            <person name="Fulton L."/>
            <person name="Fulton B."/>
            <person name="Courtney L."/>
            <person name="Fronick C."/>
            <person name="Harrison M."/>
            <person name="Strong C."/>
            <person name="Farmer C."/>
            <person name="Delahaunty K."/>
            <person name="Markovic C."/>
            <person name="Hall O."/>
            <person name="Minx P."/>
            <person name="Tomlinson C."/>
            <person name="Mitreva M."/>
            <person name="Hou S."/>
            <person name="Chen J."/>
            <person name="Wollam A."/>
            <person name="Pepin K.H."/>
            <person name="Johnson M."/>
            <person name="Bhonagiri V."/>
            <person name="Zhang X."/>
            <person name="Suruliraj S."/>
            <person name="Warren W."/>
            <person name="Chinwalla A."/>
            <person name="Mardis E.R."/>
            <person name="Wilson R.K."/>
        </authorList>
    </citation>
    <scope>NUCLEOTIDE SEQUENCE [LARGE SCALE GENOMIC DNA]</scope>
    <source>
        <strain evidence="1 2">F0357</strain>
    </source>
</reference>
<evidence type="ECO:0000313" key="1">
    <source>
        <dbReference type="EMBL" id="EHM43430.1"/>
    </source>
</evidence>
<protein>
    <submittedName>
        <fullName evidence="1">Uncharacterized protein</fullName>
    </submittedName>
</protein>
<dbReference type="HOGENOM" id="CLU_2748915_0_0_9"/>
<dbReference type="AlphaFoldDB" id="G9YEZ3"/>
<proteinExistence type="predicted"/>
<name>G9YEZ3_9FIRM</name>
<organism evidence="1 2">
    <name type="scientific">Anaeroglobus geminatus F0357</name>
    <dbReference type="NCBI Taxonomy" id="861450"/>
    <lineage>
        <taxon>Bacteria</taxon>
        <taxon>Bacillati</taxon>
        <taxon>Bacillota</taxon>
        <taxon>Negativicutes</taxon>
        <taxon>Veillonellales</taxon>
        <taxon>Veillonellaceae</taxon>
        <taxon>Anaeroglobus</taxon>
    </lineage>
</organism>
<gene>
    <name evidence="1" type="ORF">HMPREF0080_00203</name>
</gene>
<accession>G9YEZ3</accession>
<keyword evidence="2" id="KW-1185">Reference proteome</keyword>
<sequence length="70" mass="8413">MHNMYIFFLHNKNYLILAIKTSSLYIKYSLYKHQYIKSYYSSFYIIINNCQPTFITINQLTSQQKICSGI</sequence>
<dbReference type="EMBL" id="AGCJ01000008">
    <property type="protein sequence ID" value="EHM43430.1"/>
    <property type="molecule type" value="Genomic_DNA"/>
</dbReference>
<evidence type="ECO:0000313" key="2">
    <source>
        <dbReference type="Proteomes" id="UP000005481"/>
    </source>
</evidence>